<dbReference type="OrthoDB" id="9767863at2"/>
<feature type="transmembrane region" description="Helical" evidence="1">
    <location>
        <begin position="20"/>
        <end position="37"/>
    </location>
</feature>
<sequence>MPASHPHLSHPKYRPDIDGLRAIAVLAVVAFHAFPGLIRGGFIGVDVFFVISGFLISTIIFKSLDRDAFSFREFYARRIKRIFPALLCVLIASFTFGWFALLAEEYKQLGKHIAAGAGFVSNFALWSEAGYFDIAADVKPLLHLWSLGIEEQFYIVWPFVLWFSWRRKFNLFALTLLVAAISFCLNVYGVSKDSVATFYSPQTRFWELLCGSMLAWLALYKKDFFSRVGLRLDGMLCSVIGRERSGSDGKTLANVLSVIGFLLILIGFWCVSKKVEFPGKWALLPVLGAVLIIASGSGAFLNRWVLSNKIAVWFGLISFPLYLWHWPILSFLRIMESGVPSRRARIAAVLLSIALAWITYRFIERPIRLGVQSKMKVCVLAVLMFVCGLAGYGVYKADGLGSRASLDKHYGSIELAAAYPHMPYRNEACDNLYPELKGYFFCLVSKDYAPEILIMGDSHSNQYYKSLARKLPDKSVMNLGAQSCIPFSSVTHMSASGCENNLIVALKFAAETSSIKTVYLAGYWSYLASGGFGIYNENYRLPRALTDKEADSFVEVGRKVLAELVRSGKEIIFLSDNPDLEFNVRSCFEYRPLVIGGNKVREVCGMSRVDYEARYKVYSDMFSKLVSEFPSVKVYSPKNVFCDDKYCYGSSGGKPLYYNSDHLTIFGADLVIDDLLGKYPVK</sequence>
<dbReference type="Proteomes" id="UP000247437">
    <property type="component" value="Unassembled WGS sequence"/>
</dbReference>
<name>A0A2W0FGM0_PSEJE</name>
<feature type="transmembrane region" description="Helical" evidence="1">
    <location>
        <begin position="82"/>
        <end position="101"/>
    </location>
</feature>
<feature type="transmembrane region" description="Helical" evidence="1">
    <location>
        <begin position="171"/>
        <end position="191"/>
    </location>
</feature>
<feature type="transmembrane region" description="Helical" evidence="1">
    <location>
        <begin position="142"/>
        <end position="164"/>
    </location>
</feature>
<dbReference type="RefSeq" id="WP_110657060.1">
    <property type="nucleotide sequence ID" value="NZ_PDLL01000008.1"/>
</dbReference>
<dbReference type="GO" id="GO:0016020">
    <property type="term" value="C:membrane"/>
    <property type="evidence" value="ECO:0007669"/>
    <property type="project" value="TreeGrafter"/>
</dbReference>
<gene>
    <name evidence="4" type="ORF">CRX42_01675</name>
</gene>
<dbReference type="PANTHER" id="PTHR23028">
    <property type="entry name" value="ACETYLTRANSFERASE"/>
    <property type="match status" value="1"/>
</dbReference>
<feature type="domain" description="SGNH" evidence="3">
    <location>
        <begin position="442"/>
        <end position="673"/>
    </location>
</feature>
<dbReference type="AlphaFoldDB" id="A0A2W0FGM0"/>
<evidence type="ECO:0000259" key="2">
    <source>
        <dbReference type="Pfam" id="PF01757"/>
    </source>
</evidence>
<accession>A0A2W0FGM0</accession>
<keyword evidence="1" id="KW-0472">Membrane</keyword>
<keyword evidence="4" id="KW-0808">Transferase</keyword>
<keyword evidence="1" id="KW-0812">Transmembrane</keyword>
<dbReference type="Pfam" id="PF01757">
    <property type="entry name" value="Acyl_transf_3"/>
    <property type="match status" value="1"/>
</dbReference>
<dbReference type="InterPro" id="IPR002656">
    <property type="entry name" value="Acyl_transf_3_dom"/>
</dbReference>
<proteinExistence type="predicted"/>
<dbReference type="EMBL" id="PDLL01000008">
    <property type="protein sequence ID" value="PYY72294.1"/>
    <property type="molecule type" value="Genomic_DNA"/>
</dbReference>
<comment type="caution">
    <text evidence="4">The sequence shown here is derived from an EMBL/GenBank/DDBJ whole genome shotgun (WGS) entry which is preliminary data.</text>
</comment>
<feature type="domain" description="Acyltransferase 3" evidence="2">
    <location>
        <begin position="16"/>
        <end position="361"/>
    </location>
</feature>
<evidence type="ECO:0000313" key="4">
    <source>
        <dbReference type="EMBL" id="PYY72294.1"/>
    </source>
</evidence>
<dbReference type="GO" id="GO:0009103">
    <property type="term" value="P:lipopolysaccharide biosynthetic process"/>
    <property type="evidence" value="ECO:0007669"/>
    <property type="project" value="TreeGrafter"/>
</dbReference>
<feature type="transmembrane region" description="Helical" evidence="1">
    <location>
        <begin position="43"/>
        <end position="61"/>
    </location>
</feature>
<keyword evidence="1" id="KW-1133">Transmembrane helix</keyword>
<feature type="transmembrane region" description="Helical" evidence="1">
    <location>
        <begin position="281"/>
        <end position="301"/>
    </location>
</feature>
<dbReference type="GO" id="GO:0016747">
    <property type="term" value="F:acyltransferase activity, transferring groups other than amino-acyl groups"/>
    <property type="evidence" value="ECO:0007669"/>
    <property type="project" value="InterPro"/>
</dbReference>
<feature type="transmembrane region" description="Helical" evidence="1">
    <location>
        <begin position="310"/>
        <end position="332"/>
    </location>
</feature>
<reference evidence="4 5" key="1">
    <citation type="journal article" date="2018" name="Appl. Microbiol. Biotechnol.">
        <title>Characterization of the caprolactam degradation pathway in Pseudomonas jessenii using mass spectrometry-based proteomics.</title>
        <authorList>
            <person name="Otzen M."/>
            <person name="Palacio C."/>
            <person name="Janssen D.B."/>
        </authorList>
    </citation>
    <scope>NUCLEOTIDE SEQUENCE [LARGE SCALE GENOMIC DNA]</scope>
    <source>
        <strain evidence="4 5">GO3</strain>
    </source>
</reference>
<keyword evidence="4" id="KW-0012">Acyltransferase</keyword>
<dbReference type="Pfam" id="PF19040">
    <property type="entry name" value="SGNH"/>
    <property type="match status" value="1"/>
</dbReference>
<feature type="transmembrane region" description="Helical" evidence="1">
    <location>
        <begin position="375"/>
        <end position="395"/>
    </location>
</feature>
<evidence type="ECO:0000259" key="3">
    <source>
        <dbReference type="Pfam" id="PF19040"/>
    </source>
</evidence>
<feature type="transmembrane region" description="Helical" evidence="1">
    <location>
        <begin position="203"/>
        <end position="220"/>
    </location>
</feature>
<evidence type="ECO:0000256" key="1">
    <source>
        <dbReference type="SAM" id="Phobius"/>
    </source>
</evidence>
<protein>
    <submittedName>
        <fullName evidence="4">Acyltransferase</fullName>
    </submittedName>
</protein>
<evidence type="ECO:0000313" key="5">
    <source>
        <dbReference type="Proteomes" id="UP000247437"/>
    </source>
</evidence>
<organism evidence="4 5">
    <name type="scientific">Pseudomonas jessenii</name>
    <dbReference type="NCBI Taxonomy" id="77298"/>
    <lineage>
        <taxon>Bacteria</taxon>
        <taxon>Pseudomonadati</taxon>
        <taxon>Pseudomonadota</taxon>
        <taxon>Gammaproteobacteria</taxon>
        <taxon>Pseudomonadales</taxon>
        <taxon>Pseudomonadaceae</taxon>
        <taxon>Pseudomonas</taxon>
    </lineage>
</organism>
<dbReference type="InterPro" id="IPR043968">
    <property type="entry name" value="SGNH"/>
</dbReference>
<feature type="transmembrane region" description="Helical" evidence="1">
    <location>
        <begin position="344"/>
        <end position="363"/>
    </location>
</feature>
<feature type="transmembrane region" description="Helical" evidence="1">
    <location>
        <begin position="251"/>
        <end position="269"/>
    </location>
</feature>
<dbReference type="PANTHER" id="PTHR23028:SF53">
    <property type="entry name" value="ACYL_TRANSF_3 DOMAIN-CONTAINING PROTEIN"/>
    <property type="match status" value="1"/>
</dbReference>
<dbReference type="InterPro" id="IPR050879">
    <property type="entry name" value="Acyltransferase_3"/>
</dbReference>